<dbReference type="GO" id="GO:0006567">
    <property type="term" value="P:L-threonine catabolic process"/>
    <property type="evidence" value="ECO:0007669"/>
    <property type="project" value="TreeGrafter"/>
</dbReference>
<dbReference type="AlphaFoldDB" id="A0A1F6MAE6"/>
<evidence type="ECO:0000256" key="3">
    <source>
        <dbReference type="ARBA" id="ARBA00023239"/>
    </source>
</evidence>
<evidence type="ECO:0000256" key="1">
    <source>
        <dbReference type="ARBA" id="ARBA00001933"/>
    </source>
</evidence>
<sequence>MPSPIITRALGSSAEVWLKREDKHFYGSHKGRSIPLMVATHHKDGFSSFVISSSGNAALAAIIAIQAHNKNKPNDPLKLQIFIGENIDWQKEHEMDDKIARDSNITLNKVATPKQAALQFEKNNHAKWLRQSTDEVALLGYAELAKELAKINQLTAVFIPTSSGTTAEGVHLGFKQLGLNPQIHIIQTTACHPIVDVVATTPPPPEAPSKAGAIVDKIALRKDLVAEAIRYSHGAGWIATDKEIIEAENFAKEKLELDLSANSALALVGLTKAIKAGFTWTGPVVCLITGQ</sequence>
<dbReference type="InterPro" id="IPR001926">
    <property type="entry name" value="TrpB-like_PALP"/>
</dbReference>
<keyword evidence="2" id="KW-0663">Pyridoxal phosphate</keyword>
<dbReference type="PANTHER" id="PTHR48078">
    <property type="entry name" value="THREONINE DEHYDRATASE, MITOCHONDRIAL-RELATED"/>
    <property type="match status" value="1"/>
</dbReference>
<evidence type="ECO:0000256" key="2">
    <source>
        <dbReference type="ARBA" id="ARBA00022898"/>
    </source>
</evidence>
<comment type="cofactor">
    <cofactor evidence="1">
        <name>pyridoxal 5'-phosphate</name>
        <dbReference type="ChEBI" id="CHEBI:597326"/>
    </cofactor>
</comment>
<comment type="caution">
    <text evidence="5">The sequence shown here is derived from an EMBL/GenBank/DDBJ whole genome shotgun (WGS) entry which is preliminary data.</text>
</comment>
<dbReference type="GO" id="GO:0009097">
    <property type="term" value="P:isoleucine biosynthetic process"/>
    <property type="evidence" value="ECO:0007669"/>
    <property type="project" value="TreeGrafter"/>
</dbReference>
<protein>
    <recommendedName>
        <fullName evidence="4">Tryptophan synthase beta chain-like PALP domain-containing protein</fullName>
    </recommendedName>
</protein>
<dbReference type="SUPFAM" id="SSF53686">
    <property type="entry name" value="Tryptophan synthase beta subunit-like PLP-dependent enzymes"/>
    <property type="match status" value="1"/>
</dbReference>
<accession>A0A1F6MAE6</accession>
<proteinExistence type="predicted"/>
<name>A0A1F6MAE6_9BACT</name>
<dbReference type="Proteomes" id="UP000176413">
    <property type="component" value="Unassembled WGS sequence"/>
</dbReference>
<dbReference type="InterPro" id="IPR050147">
    <property type="entry name" value="Ser/Thr_Dehydratase"/>
</dbReference>
<dbReference type="InterPro" id="IPR036052">
    <property type="entry name" value="TrpB-like_PALP_sf"/>
</dbReference>
<keyword evidence="3" id="KW-0456">Lyase</keyword>
<dbReference type="GO" id="GO:0006565">
    <property type="term" value="P:L-serine catabolic process"/>
    <property type="evidence" value="ECO:0007669"/>
    <property type="project" value="TreeGrafter"/>
</dbReference>
<dbReference type="Gene3D" id="3.40.50.1100">
    <property type="match status" value="2"/>
</dbReference>
<organism evidence="5 6">
    <name type="scientific">Candidatus Magasanikbacteria bacterium RIFCSPHIGHO2_02_FULL_45_10</name>
    <dbReference type="NCBI Taxonomy" id="1798679"/>
    <lineage>
        <taxon>Bacteria</taxon>
        <taxon>Candidatus Magasanikiibacteriota</taxon>
    </lineage>
</organism>
<reference evidence="5 6" key="1">
    <citation type="journal article" date="2016" name="Nat. Commun.">
        <title>Thousands of microbial genomes shed light on interconnected biogeochemical processes in an aquifer system.</title>
        <authorList>
            <person name="Anantharaman K."/>
            <person name="Brown C.T."/>
            <person name="Hug L.A."/>
            <person name="Sharon I."/>
            <person name="Castelle C.J."/>
            <person name="Probst A.J."/>
            <person name="Thomas B.C."/>
            <person name="Singh A."/>
            <person name="Wilkins M.J."/>
            <person name="Karaoz U."/>
            <person name="Brodie E.L."/>
            <person name="Williams K.H."/>
            <person name="Hubbard S.S."/>
            <person name="Banfield J.F."/>
        </authorList>
    </citation>
    <scope>NUCLEOTIDE SEQUENCE [LARGE SCALE GENOMIC DNA]</scope>
</reference>
<evidence type="ECO:0000313" key="5">
    <source>
        <dbReference type="EMBL" id="OGH68538.1"/>
    </source>
</evidence>
<dbReference type="Pfam" id="PF00291">
    <property type="entry name" value="PALP"/>
    <property type="match status" value="1"/>
</dbReference>
<dbReference type="PANTHER" id="PTHR48078:SF6">
    <property type="entry name" value="L-THREONINE DEHYDRATASE CATABOLIC TDCB"/>
    <property type="match status" value="1"/>
</dbReference>
<feature type="domain" description="Tryptophan synthase beta chain-like PALP" evidence="4">
    <location>
        <begin position="3"/>
        <end position="290"/>
    </location>
</feature>
<dbReference type="GO" id="GO:0003941">
    <property type="term" value="F:L-serine ammonia-lyase activity"/>
    <property type="evidence" value="ECO:0007669"/>
    <property type="project" value="TreeGrafter"/>
</dbReference>
<evidence type="ECO:0000259" key="4">
    <source>
        <dbReference type="Pfam" id="PF00291"/>
    </source>
</evidence>
<dbReference type="GO" id="GO:0004794">
    <property type="term" value="F:threonine deaminase activity"/>
    <property type="evidence" value="ECO:0007669"/>
    <property type="project" value="TreeGrafter"/>
</dbReference>
<gene>
    <name evidence="5" type="ORF">A3D53_00780</name>
</gene>
<dbReference type="EMBL" id="MFQA01000038">
    <property type="protein sequence ID" value="OGH68538.1"/>
    <property type="molecule type" value="Genomic_DNA"/>
</dbReference>
<evidence type="ECO:0000313" key="6">
    <source>
        <dbReference type="Proteomes" id="UP000176413"/>
    </source>
</evidence>